<sequence>MHRRSGDVLPPPADDYINSSLTSTAKPIATNSSNNIDNQNKGYCADIGAGKSNSLPAATSWVMRVSASLPPNKNLSGSGQPPNDQPKLSNGLQVLKSDTVSTTRSTHNVKLMEAEANCEVLGSKLNSLELQKEHINGDYQIDLSNRNAEVILGTTPATSTTKNHSPYLPSLNGSEAIPLQHNKSLSSPNSVENENHHVIRDIQGLCSGLSSTGLQNHIKKEYSVPVVKSSSYSHASVSMLESQGSQEDISEQSSESTTSPASNGAPTDFLDFDDRQLKSLKGIHHQASMSSSPCSLQNLNQSSYSSWQSGDINSHSNLDAHTGIAPMKYDRVSSPLISNGFYNNKVSSFVNLDATVDHSGVFSEVGLGNYLENYDSKPPLHNSVASDVGESSIISKILSIDSDSWEDSLTSPSSLVKLLSKNDQQYNSLKIPSLFKESEIRQSRFSFARQDDFSNHTSDLEQSVRDIRHSAKCHASNDLMKGKDFCTDEYRNIFSSSSSMESENFPGCYSSISSSVSKAPTSAPPGFAVPSRAPPPGFSSHGTMHKTFDSSVSTSQLLHTSAQPVRSSCRNGDVAFFDPAIMDVGQGIHAAGIKNVGSEMRQTSSPELNSFDHDARLQLLMRQSISENQNLQFPNHLANRFDLANNRFSPPNDTRRISPMLYDQSQPNNPSAFVLSTAQHFRNAHTSSGHLGDWNEVKSISDLGVSDVMTNGGAGYNNFIPSYEDLKCQISSPSNLYNRGFAM</sequence>
<dbReference type="EMBL" id="CM047744">
    <property type="protein sequence ID" value="KAJ0027789.1"/>
    <property type="molecule type" value="Genomic_DNA"/>
</dbReference>
<organism evidence="1 2">
    <name type="scientific">Pistacia integerrima</name>
    <dbReference type="NCBI Taxonomy" id="434235"/>
    <lineage>
        <taxon>Eukaryota</taxon>
        <taxon>Viridiplantae</taxon>
        <taxon>Streptophyta</taxon>
        <taxon>Embryophyta</taxon>
        <taxon>Tracheophyta</taxon>
        <taxon>Spermatophyta</taxon>
        <taxon>Magnoliopsida</taxon>
        <taxon>eudicotyledons</taxon>
        <taxon>Gunneridae</taxon>
        <taxon>Pentapetalae</taxon>
        <taxon>rosids</taxon>
        <taxon>malvids</taxon>
        <taxon>Sapindales</taxon>
        <taxon>Anacardiaceae</taxon>
        <taxon>Pistacia</taxon>
    </lineage>
</organism>
<name>A0ACC0Y2B4_9ROSI</name>
<reference evidence="2" key="1">
    <citation type="journal article" date="2023" name="G3 (Bethesda)">
        <title>Genome assembly and association tests identify interacting loci associated with vigor, precocity, and sex in interspecific pistachio rootstocks.</title>
        <authorList>
            <person name="Palmer W."/>
            <person name="Jacygrad E."/>
            <person name="Sagayaradj S."/>
            <person name="Cavanaugh K."/>
            <person name="Han R."/>
            <person name="Bertier L."/>
            <person name="Beede B."/>
            <person name="Kafkas S."/>
            <person name="Golino D."/>
            <person name="Preece J."/>
            <person name="Michelmore R."/>
        </authorList>
    </citation>
    <scope>NUCLEOTIDE SEQUENCE [LARGE SCALE GENOMIC DNA]</scope>
</reference>
<dbReference type="Proteomes" id="UP001163603">
    <property type="component" value="Chromosome 9"/>
</dbReference>
<evidence type="ECO:0000313" key="2">
    <source>
        <dbReference type="Proteomes" id="UP001163603"/>
    </source>
</evidence>
<protein>
    <submittedName>
        <fullName evidence="1">Uncharacterized protein</fullName>
    </submittedName>
</protein>
<keyword evidence="2" id="KW-1185">Reference proteome</keyword>
<gene>
    <name evidence="1" type="ORF">Pint_35564</name>
</gene>
<evidence type="ECO:0000313" key="1">
    <source>
        <dbReference type="EMBL" id="KAJ0027789.1"/>
    </source>
</evidence>
<proteinExistence type="predicted"/>
<comment type="caution">
    <text evidence="1">The sequence shown here is derived from an EMBL/GenBank/DDBJ whole genome shotgun (WGS) entry which is preliminary data.</text>
</comment>
<accession>A0ACC0Y2B4</accession>